<dbReference type="RefSeq" id="WP_089735711.1">
    <property type="nucleotide sequence ID" value="NZ_FNIA01000024.1"/>
</dbReference>
<organism evidence="2 3">
    <name type="scientific">Haloarchaeobius iranensis</name>
    <dbReference type="NCBI Taxonomy" id="996166"/>
    <lineage>
        <taxon>Archaea</taxon>
        <taxon>Methanobacteriati</taxon>
        <taxon>Methanobacteriota</taxon>
        <taxon>Stenosarchaea group</taxon>
        <taxon>Halobacteria</taxon>
        <taxon>Halobacteriales</taxon>
        <taxon>Halorubellaceae</taxon>
        <taxon>Haloarchaeobius</taxon>
    </lineage>
</organism>
<dbReference type="InterPro" id="IPR051266">
    <property type="entry name" value="CLCR"/>
</dbReference>
<dbReference type="PANTHER" id="PTHR10579:SF43">
    <property type="entry name" value="ZINC FINGER (C3HC4-TYPE RING FINGER) FAMILY PROTEIN"/>
    <property type="match status" value="1"/>
</dbReference>
<accession>A0A1H0A3D5</accession>
<dbReference type="InterPro" id="IPR036465">
    <property type="entry name" value="vWFA_dom_sf"/>
</dbReference>
<sequence>MSVEIDAELSQALPAGSGRTTLAATIIPTDKQQPTKRHIAVVVDVSGSMSKDVAFVDDTPAKIELARQGVAKLLTEMHEDDQLSIIAFDSTPDVLVPMTEWGNADHDQIETTVTGTPGSGYDGALDAGGGTNIKRAIQTAAQQFTADGDGVVSKDIVLLSDGMDRRDLDEFRQQADTLDSKGITVSAGGIGRSYNEDVLLALTNGTGGSAEHLEAPRDIESFLHDKAQDARDTVAPNPQLRFEFADGFRIAPGEPAYLTEPQATSEPVSTDGSTAVVDLPKLTAGERIRLTVEVLGGHKSTGMIYPMAELFVEDDAVLASTAVEVRYEDDPTKRLDIEKERLSGDITTDIIDPEVEKATIESRIDSIEHDRSWKHLAAVLRKRLADAEATGGNIAVSKAKYDPDD</sequence>
<dbReference type="SUPFAM" id="SSF53300">
    <property type="entry name" value="vWA-like"/>
    <property type="match status" value="1"/>
</dbReference>
<evidence type="ECO:0000313" key="2">
    <source>
        <dbReference type="EMBL" id="SDN28020.1"/>
    </source>
</evidence>
<name>A0A1H0A3D5_9EURY</name>
<dbReference type="PROSITE" id="PS50234">
    <property type="entry name" value="VWFA"/>
    <property type="match status" value="1"/>
</dbReference>
<evidence type="ECO:0000313" key="3">
    <source>
        <dbReference type="Proteomes" id="UP000199370"/>
    </source>
</evidence>
<dbReference type="Pfam" id="PF13519">
    <property type="entry name" value="VWA_2"/>
    <property type="match status" value="1"/>
</dbReference>
<keyword evidence="3" id="KW-1185">Reference proteome</keyword>
<protein>
    <submittedName>
        <fullName evidence="2">von Willebrand factor type A domain-containing protein</fullName>
    </submittedName>
</protein>
<dbReference type="CDD" id="cd00198">
    <property type="entry name" value="vWFA"/>
    <property type="match status" value="1"/>
</dbReference>
<dbReference type="OrthoDB" id="33260at2157"/>
<proteinExistence type="predicted"/>
<evidence type="ECO:0000259" key="1">
    <source>
        <dbReference type="PROSITE" id="PS50234"/>
    </source>
</evidence>
<dbReference type="EMBL" id="FNIA01000024">
    <property type="protein sequence ID" value="SDN28020.1"/>
    <property type="molecule type" value="Genomic_DNA"/>
</dbReference>
<dbReference type="PANTHER" id="PTHR10579">
    <property type="entry name" value="CALCIUM-ACTIVATED CHLORIDE CHANNEL REGULATOR"/>
    <property type="match status" value="1"/>
</dbReference>
<dbReference type="Proteomes" id="UP000199370">
    <property type="component" value="Unassembled WGS sequence"/>
</dbReference>
<dbReference type="SMART" id="SM00327">
    <property type="entry name" value="VWA"/>
    <property type="match status" value="1"/>
</dbReference>
<feature type="domain" description="VWFA" evidence="1">
    <location>
        <begin position="38"/>
        <end position="234"/>
    </location>
</feature>
<dbReference type="InterPro" id="IPR002035">
    <property type="entry name" value="VWF_A"/>
</dbReference>
<gene>
    <name evidence="2" type="ORF">SAMN05192554_12434</name>
</gene>
<dbReference type="AlphaFoldDB" id="A0A1H0A3D5"/>
<dbReference type="STRING" id="996166.SAMN05192554_12434"/>
<reference evidence="2 3" key="1">
    <citation type="submission" date="2016-10" db="EMBL/GenBank/DDBJ databases">
        <authorList>
            <person name="de Groot N.N."/>
        </authorList>
    </citation>
    <scope>NUCLEOTIDE SEQUENCE [LARGE SCALE GENOMIC DNA]</scope>
    <source>
        <strain evidence="3">EB21,IBRC-M 10013,KCTC 4048</strain>
    </source>
</reference>
<dbReference type="Gene3D" id="3.40.50.410">
    <property type="entry name" value="von Willebrand factor, type A domain"/>
    <property type="match status" value="1"/>
</dbReference>